<protein>
    <submittedName>
        <fullName evidence="7">Alcohol oxidase 5</fullName>
    </submittedName>
</protein>
<feature type="binding site" evidence="5">
    <location>
        <position position="279"/>
    </location>
    <ligand>
        <name>FAD</name>
        <dbReference type="ChEBI" id="CHEBI:57692"/>
    </ligand>
</feature>
<keyword evidence="3" id="KW-0285">Flavoprotein</keyword>
<reference evidence="7" key="2">
    <citation type="submission" date="2017-08" db="EMBL/GenBank/DDBJ databases">
        <authorList>
            <person name="de Groot N.N."/>
        </authorList>
    </citation>
    <scope>NUCLEOTIDE SEQUENCE</scope>
</reference>
<dbReference type="GO" id="GO:0050660">
    <property type="term" value="F:flavin adenine dinucleotide binding"/>
    <property type="evidence" value="ECO:0007669"/>
    <property type="project" value="InterPro"/>
</dbReference>
<evidence type="ECO:0000313" key="7">
    <source>
        <dbReference type="EMBL" id="ATJ44532.1"/>
    </source>
</evidence>
<comment type="similarity">
    <text evidence="2">Belongs to the GMC oxidoreductase family.</text>
</comment>
<comment type="cofactor">
    <cofactor evidence="1 5">
        <name>FAD</name>
        <dbReference type="ChEBI" id="CHEBI:57692"/>
    </cofactor>
</comment>
<sequence length="633" mass="69532">MISINVIINEFFKALQSMGSSSMVQWFFRALTLSQALLQSGWPTNYQLTDGDRFDFIVVGSGSAGSVVAARLSEIPEFNVLLVETGGDPPPTSVIPGLFTTLQGTEYDWNYKARFDEGVGLAHPGGFLPYSRGKVLGGSSSTNYLIYSRGVPEDYEKWNRIAPGWGWDSVLHYFKKLEGMTDTTLFKNPRTAYLHSTDGPVKVSRPGTMASTAAIDDIRLDCYEEMGIQRVLEINGPEIVGAARPHFTLYNGRRSSTAEAYLRPAKDRPNLKVAKFSTVTKILIDPHTLQAFGVQVSMNNKKTINVFASKEVIVSAGTINSPKILLQSGIGPQEDLSKLGIKTVADLPVGKNFHDHQAIQLIYKGKQGIETAAQNIAAAPQLDTLPVPVQSGFFRINTTSDYPSVSQPHFQFFNTYIGAAAWPLLMVVCKTVANFDEKLCNSQANANAFNEIDNVLLIMLHPLSRGQVRLASADPSDDPIIDLGYYRDPYDLDVAAEGVKYMNTLINTKYFRNVKGSVPRLSVPGCEDLDWGSHQYWRCYAKNTVASLLHAVGTCSMGPDGVVDERLRVHNIGGLRVVDASVIPFIPSGNTNAPVMMIGEKAADMIKADYIKRSKAYDNQIFAAFDDILGVER</sequence>
<dbReference type="Pfam" id="PF05199">
    <property type="entry name" value="GMC_oxred_C"/>
    <property type="match status" value="1"/>
</dbReference>
<dbReference type="Gene3D" id="3.50.50.60">
    <property type="entry name" value="FAD/NAD(P)-binding domain"/>
    <property type="match status" value="1"/>
</dbReference>
<evidence type="ECO:0000256" key="4">
    <source>
        <dbReference type="ARBA" id="ARBA00022827"/>
    </source>
</evidence>
<organism evidence="7">
    <name type="scientific">Helicoverpa assulta</name>
    <name type="common">Oriental tobacco budworm</name>
    <name type="synonym">Heliothis assulta</name>
    <dbReference type="NCBI Taxonomy" id="52344"/>
    <lineage>
        <taxon>Eukaryota</taxon>
        <taxon>Metazoa</taxon>
        <taxon>Ecdysozoa</taxon>
        <taxon>Arthropoda</taxon>
        <taxon>Hexapoda</taxon>
        <taxon>Insecta</taxon>
        <taxon>Pterygota</taxon>
        <taxon>Neoptera</taxon>
        <taxon>Endopterygota</taxon>
        <taxon>Lepidoptera</taxon>
        <taxon>Glossata</taxon>
        <taxon>Ditrysia</taxon>
        <taxon>Noctuoidea</taxon>
        <taxon>Noctuidae</taxon>
        <taxon>Heliothinae</taxon>
        <taxon>Helicoverpa</taxon>
    </lineage>
</organism>
<keyword evidence="4 5" id="KW-0274">FAD</keyword>
<dbReference type="Gene3D" id="3.30.560.10">
    <property type="entry name" value="Glucose Oxidase, domain 3"/>
    <property type="match status" value="1"/>
</dbReference>
<name>A0A291P0W5_HELAU</name>
<dbReference type="SUPFAM" id="SSF54373">
    <property type="entry name" value="FAD-linked reductases, C-terminal domain"/>
    <property type="match status" value="1"/>
</dbReference>
<accession>A0A291P0W5</accession>
<feature type="binding site" evidence="5">
    <location>
        <position position="135"/>
    </location>
    <ligand>
        <name>FAD</name>
        <dbReference type="ChEBI" id="CHEBI:57692"/>
    </ligand>
</feature>
<dbReference type="InterPro" id="IPR036188">
    <property type="entry name" value="FAD/NAD-bd_sf"/>
</dbReference>
<dbReference type="PANTHER" id="PTHR11552:SF147">
    <property type="entry name" value="CHOLINE DEHYDROGENASE, MITOCHONDRIAL"/>
    <property type="match status" value="1"/>
</dbReference>
<dbReference type="GO" id="GO:0016614">
    <property type="term" value="F:oxidoreductase activity, acting on CH-OH group of donors"/>
    <property type="evidence" value="ECO:0007669"/>
    <property type="project" value="InterPro"/>
</dbReference>
<dbReference type="InterPro" id="IPR000172">
    <property type="entry name" value="GMC_OxRdtase_N"/>
</dbReference>
<dbReference type="EMBL" id="MF687606">
    <property type="protein sequence ID" value="ATJ44532.1"/>
    <property type="molecule type" value="mRNA"/>
</dbReference>
<dbReference type="PIRSF" id="PIRSF000137">
    <property type="entry name" value="Alcohol_oxidase"/>
    <property type="match status" value="1"/>
</dbReference>
<evidence type="ECO:0000256" key="5">
    <source>
        <dbReference type="PIRSR" id="PIRSR000137-2"/>
    </source>
</evidence>
<dbReference type="InterPro" id="IPR012132">
    <property type="entry name" value="GMC_OxRdtase"/>
</dbReference>
<evidence type="ECO:0000259" key="6">
    <source>
        <dbReference type="PROSITE" id="PS00624"/>
    </source>
</evidence>
<evidence type="ECO:0000256" key="3">
    <source>
        <dbReference type="ARBA" id="ARBA00022630"/>
    </source>
</evidence>
<dbReference type="PANTHER" id="PTHR11552">
    <property type="entry name" value="GLUCOSE-METHANOL-CHOLINE GMC OXIDOREDUCTASE"/>
    <property type="match status" value="1"/>
</dbReference>
<reference evidence="7" key="1">
    <citation type="journal article" date="2017" name="Insect Biochem. Mol. Biol.">
        <title>Expressional divergences of two desaturase genes determine the opposite ratios of two sex pheromone components in Helicoverpa armigera and Helicoverpa assulta.</title>
        <authorList>
            <person name="Li R.T."/>
            <person name="Ning C."/>
            <person name="Huang L.Q."/>
            <person name="Dong J.F."/>
            <person name="Li X."/>
            <person name="Wang C.Z."/>
        </authorList>
    </citation>
    <scope>NUCLEOTIDE SEQUENCE</scope>
</reference>
<dbReference type="PROSITE" id="PS00624">
    <property type="entry name" value="GMC_OXRED_2"/>
    <property type="match status" value="1"/>
</dbReference>
<dbReference type="InterPro" id="IPR007867">
    <property type="entry name" value="GMC_OxRtase_C"/>
</dbReference>
<evidence type="ECO:0000256" key="1">
    <source>
        <dbReference type="ARBA" id="ARBA00001974"/>
    </source>
</evidence>
<dbReference type="Pfam" id="PF00732">
    <property type="entry name" value="GMC_oxred_N"/>
    <property type="match status" value="1"/>
</dbReference>
<feature type="domain" description="Glucose-methanol-choline oxidoreductase N-terminal" evidence="6">
    <location>
        <begin position="317"/>
        <end position="331"/>
    </location>
</feature>
<proteinExistence type="evidence at transcript level"/>
<evidence type="ECO:0000256" key="2">
    <source>
        <dbReference type="ARBA" id="ARBA00010790"/>
    </source>
</evidence>
<dbReference type="SUPFAM" id="SSF51905">
    <property type="entry name" value="FAD/NAD(P)-binding domain"/>
    <property type="match status" value="1"/>
</dbReference>
<dbReference type="AlphaFoldDB" id="A0A291P0W5"/>